<dbReference type="GO" id="GO:0005730">
    <property type="term" value="C:nucleolus"/>
    <property type="evidence" value="ECO:0007669"/>
    <property type="project" value="UniProtKB-SubCell"/>
</dbReference>
<dbReference type="InterPro" id="IPR012677">
    <property type="entry name" value="Nucleotide-bd_a/b_plait_sf"/>
</dbReference>
<dbReference type="SMART" id="SM00360">
    <property type="entry name" value="RRM"/>
    <property type="match status" value="2"/>
</dbReference>
<sequence length="450" mass="50290">MSVLSKLFEGIGKKDKIDKNVDNLFHVEAGPVAVTKTSNKAHQTSTRDASDSDSSEEDSTDEEKDAEAGSSSSSEEDVADIEPETTKEQEPLKKKRKQRDEDDDLEEKYFDRLLKRPKEESRAEAKSSESDAAEDDADESGAAKKKAQEAAKSIDLKEKELEKVSRTVFVGNVTSKVITDKKVLRKFKKLFSQFGKVESIRLRSISFADKVPRKVAFVKKTLDETRATANAYVVFAEKPASLKCVPELNATVFEDFHLRVDHLAHPSKTDNKRTVFIGNLSFEESEETLWRYFNEVSNNDVEAVRIVRDPKTNFGKGFAFVQFKDTLSVNKALLENGKPIREGEKERKLRITRASAKAKPSVLSPNHIENIRKTKAKSTSQLSEKQKTKLGRAAAVLGKADRSTLGKAVPVIEGQRAKKDAPIDGMRKKGPKSKKKPRITDRSQRFKASA</sequence>
<dbReference type="InParanoid" id="G8Y9D2"/>
<comment type="function">
    <text evidence="1">Involved in pre-25S rRNA processing.</text>
</comment>
<dbReference type="Gene3D" id="3.30.70.330">
    <property type="match status" value="2"/>
</dbReference>
<evidence type="ECO:0000313" key="10">
    <source>
        <dbReference type="EMBL" id="CCE84046.1"/>
    </source>
</evidence>
<evidence type="ECO:0000313" key="12">
    <source>
        <dbReference type="Proteomes" id="UP000005222"/>
    </source>
</evidence>
<dbReference type="PANTHER" id="PTHR23236:SF25">
    <property type="entry name" value="RNA-BINDING PROTEIN 34"/>
    <property type="match status" value="1"/>
</dbReference>
<feature type="compositionally biased region" description="Basic and acidic residues" evidence="8">
    <location>
        <begin position="107"/>
        <end position="129"/>
    </location>
</feature>
<dbReference type="OMA" id="VRIRCQA"/>
<dbReference type="SUPFAM" id="SSF54928">
    <property type="entry name" value="RNA-binding domain, RBD"/>
    <property type="match status" value="2"/>
</dbReference>
<dbReference type="Pfam" id="PF00076">
    <property type="entry name" value="RRM_1"/>
    <property type="match status" value="1"/>
</dbReference>
<dbReference type="HOGENOM" id="CLU_006468_0_0_1"/>
<evidence type="ECO:0000313" key="11">
    <source>
        <dbReference type="EMBL" id="CCE85077.1"/>
    </source>
</evidence>
<keyword evidence="6" id="KW-0539">Nucleus</keyword>
<evidence type="ECO:0000256" key="2">
    <source>
        <dbReference type="ARBA" id="ARBA00004604"/>
    </source>
</evidence>
<gene>
    <name evidence="10" type="primary">Piso0_004648</name>
    <name evidence="10" type="ORF">GNLVRS01_PISO0K21504g</name>
    <name evidence="11" type="ORF">GNLVRS01_PISO0L21505g</name>
</gene>
<dbReference type="InterPro" id="IPR000504">
    <property type="entry name" value="RRM_dom"/>
</dbReference>
<reference evidence="10" key="1">
    <citation type="submission" date="2011-10" db="EMBL/GenBank/DDBJ databases">
        <authorList>
            <person name="Genoscope - CEA"/>
        </authorList>
    </citation>
    <scope>NUCLEOTIDE SEQUENCE</scope>
</reference>
<dbReference type="EMBL" id="FO082048">
    <property type="protein sequence ID" value="CCE85077.1"/>
    <property type="molecule type" value="Genomic_DNA"/>
</dbReference>
<dbReference type="STRING" id="559304.G8Y9D2"/>
<accession>G8Y9D2</accession>
<name>G8Y9D2_PICSO</name>
<dbReference type="GO" id="GO:0000463">
    <property type="term" value="P:maturation of LSU-rRNA from tricistronic rRNA transcript (SSU-rRNA, 5.8S rRNA, LSU-rRNA)"/>
    <property type="evidence" value="ECO:0007669"/>
    <property type="project" value="TreeGrafter"/>
</dbReference>
<dbReference type="eggNOG" id="KOG0118">
    <property type="taxonomic scope" value="Eukaryota"/>
</dbReference>
<comment type="similarity">
    <text evidence="3">Belongs to the RRM RBM34 family.</text>
</comment>
<dbReference type="AlphaFoldDB" id="G8Y9D2"/>
<protein>
    <recommendedName>
        <fullName evidence="4">Nucleolar protein 12</fullName>
    </recommendedName>
</protein>
<keyword evidence="5 7" id="KW-0694">RNA-binding</keyword>
<organism evidence="10 12">
    <name type="scientific">Pichia sorbitophila (strain ATCC MYA-4447 / BCRC 22081 / CBS 7064 / NBRC 10061 / NRRL Y-12695)</name>
    <name type="common">Hybrid yeast</name>
    <dbReference type="NCBI Taxonomy" id="559304"/>
    <lineage>
        <taxon>Eukaryota</taxon>
        <taxon>Fungi</taxon>
        <taxon>Dikarya</taxon>
        <taxon>Ascomycota</taxon>
        <taxon>Saccharomycotina</taxon>
        <taxon>Pichiomycetes</taxon>
        <taxon>Debaryomycetaceae</taxon>
        <taxon>Millerozyma</taxon>
    </lineage>
</organism>
<dbReference type="PANTHER" id="PTHR23236">
    <property type="entry name" value="EUKARYOTIC TRANSLATION INITIATION FACTOR 4B/4H"/>
    <property type="match status" value="1"/>
</dbReference>
<dbReference type="Proteomes" id="UP000005222">
    <property type="component" value="Chromosome L"/>
</dbReference>
<evidence type="ECO:0000256" key="1">
    <source>
        <dbReference type="ARBA" id="ARBA00002475"/>
    </source>
</evidence>
<dbReference type="FunCoup" id="G8Y9D2">
    <property type="interactions" value="1408"/>
</dbReference>
<feature type="compositionally biased region" description="Basic and acidic residues" evidence="8">
    <location>
        <begin position="415"/>
        <end position="427"/>
    </location>
</feature>
<feature type="domain" description="RRM" evidence="9">
    <location>
        <begin position="273"/>
        <end position="356"/>
    </location>
</feature>
<evidence type="ECO:0000256" key="7">
    <source>
        <dbReference type="PROSITE-ProRule" id="PRU00176"/>
    </source>
</evidence>
<dbReference type="PROSITE" id="PS50102">
    <property type="entry name" value="RRM"/>
    <property type="match status" value="2"/>
</dbReference>
<dbReference type="GO" id="GO:0019843">
    <property type="term" value="F:rRNA binding"/>
    <property type="evidence" value="ECO:0007669"/>
    <property type="project" value="TreeGrafter"/>
</dbReference>
<feature type="compositionally biased region" description="Acidic residues" evidence="8">
    <location>
        <begin position="74"/>
        <end position="83"/>
    </location>
</feature>
<dbReference type="EMBL" id="FO082049">
    <property type="protein sequence ID" value="CCE84046.1"/>
    <property type="molecule type" value="Genomic_DNA"/>
</dbReference>
<dbReference type="InterPro" id="IPR035979">
    <property type="entry name" value="RBD_domain_sf"/>
</dbReference>
<feature type="compositionally biased region" description="Acidic residues" evidence="8">
    <location>
        <begin position="51"/>
        <end position="65"/>
    </location>
</feature>
<reference evidence="12" key="2">
    <citation type="journal article" date="2012" name="G3 (Bethesda)">
        <title>Pichia sorbitophila, an interspecies yeast hybrid reveals early steps of genome resolution following polyploidization.</title>
        <authorList>
            <person name="Leh Louis V."/>
            <person name="Despons L."/>
            <person name="Friedrich A."/>
            <person name="Martin T."/>
            <person name="Durrens P."/>
            <person name="Casaregola S."/>
            <person name="Neuveglise C."/>
            <person name="Fairhead C."/>
            <person name="Marck C."/>
            <person name="Cruz J.A."/>
            <person name="Straub M.L."/>
            <person name="Kugler V."/>
            <person name="Sacerdot C."/>
            <person name="Uzunov Z."/>
            <person name="Thierry A."/>
            <person name="Weiss S."/>
            <person name="Bleykasten C."/>
            <person name="De Montigny J."/>
            <person name="Jacques N."/>
            <person name="Jung P."/>
            <person name="Lemaire M."/>
            <person name="Mallet S."/>
            <person name="Morel G."/>
            <person name="Richard G.F."/>
            <person name="Sarkar A."/>
            <person name="Savel G."/>
            <person name="Schacherer J."/>
            <person name="Seret M.L."/>
            <person name="Talla E."/>
            <person name="Samson G."/>
            <person name="Jubin C."/>
            <person name="Poulain J."/>
            <person name="Vacherie B."/>
            <person name="Barbe V."/>
            <person name="Pelletier E."/>
            <person name="Sherman D.J."/>
            <person name="Westhof E."/>
            <person name="Weissenbach J."/>
            <person name="Baret P.V."/>
            <person name="Wincker P."/>
            <person name="Gaillardin C."/>
            <person name="Dujon B."/>
            <person name="Souciet J.L."/>
        </authorList>
    </citation>
    <scope>NUCLEOTIDE SEQUENCE [LARGE SCALE GENOMIC DNA]</scope>
    <source>
        <strain evidence="12">ATCC MYA-4447 / BCRC 22081 / CBS 7064 / NBRC 10061 / NRRL Y-12695</strain>
    </source>
</reference>
<evidence type="ECO:0000256" key="5">
    <source>
        <dbReference type="ARBA" id="ARBA00022884"/>
    </source>
</evidence>
<evidence type="ECO:0000256" key="8">
    <source>
        <dbReference type="SAM" id="MobiDB-lite"/>
    </source>
</evidence>
<evidence type="ECO:0000256" key="4">
    <source>
        <dbReference type="ARBA" id="ARBA00015520"/>
    </source>
</evidence>
<dbReference type="OrthoDB" id="442677at2759"/>
<feature type="compositionally biased region" description="Basic residues" evidence="8">
    <location>
        <begin position="428"/>
        <end position="437"/>
    </location>
</feature>
<evidence type="ECO:0000256" key="6">
    <source>
        <dbReference type="ARBA" id="ARBA00023242"/>
    </source>
</evidence>
<feature type="region of interest" description="Disordered" evidence="8">
    <location>
        <begin position="405"/>
        <end position="450"/>
    </location>
</feature>
<feature type="domain" description="RRM" evidence="9">
    <location>
        <begin position="166"/>
        <end position="265"/>
    </location>
</feature>
<proteinExistence type="inferred from homology"/>
<comment type="subcellular location">
    <subcellularLocation>
        <location evidence="2">Nucleus</location>
        <location evidence="2">Nucleolus</location>
    </subcellularLocation>
</comment>
<evidence type="ECO:0000256" key="3">
    <source>
        <dbReference type="ARBA" id="ARBA00007077"/>
    </source>
</evidence>
<dbReference type="Proteomes" id="UP000005222">
    <property type="component" value="Chromosome K"/>
</dbReference>
<feature type="region of interest" description="Disordered" evidence="8">
    <location>
        <begin position="30"/>
        <end position="146"/>
    </location>
</feature>
<evidence type="ECO:0000259" key="9">
    <source>
        <dbReference type="PROSITE" id="PS50102"/>
    </source>
</evidence>
<keyword evidence="12" id="KW-1185">Reference proteome</keyword>